<reference evidence="3 4" key="1">
    <citation type="submission" date="2018-12" db="EMBL/GenBank/DDBJ databases">
        <title>Genome sequence and assembly of Colletotrichum trifolii.</title>
        <authorList>
            <person name="Gan P."/>
            <person name="Shirasu K."/>
        </authorList>
    </citation>
    <scope>NUCLEOTIDE SEQUENCE [LARGE SCALE GENOMIC DNA]</scope>
    <source>
        <strain evidence="3 4">543-2</strain>
    </source>
</reference>
<keyword evidence="2" id="KW-0472">Membrane</keyword>
<protein>
    <submittedName>
        <fullName evidence="3">Uncharacterized protein</fullName>
    </submittedName>
</protein>
<feature type="region of interest" description="Disordered" evidence="1">
    <location>
        <begin position="21"/>
        <end position="41"/>
    </location>
</feature>
<dbReference type="Proteomes" id="UP000295703">
    <property type="component" value="Unassembled WGS sequence"/>
</dbReference>
<accession>A0A4R8QP99</accession>
<evidence type="ECO:0000256" key="2">
    <source>
        <dbReference type="SAM" id="Phobius"/>
    </source>
</evidence>
<feature type="region of interest" description="Disordered" evidence="1">
    <location>
        <begin position="108"/>
        <end position="195"/>
    </location>
</feature>
<proteinExistence type="predicted"/>
<gene>
    <name evidence="3" type="ORF">CTRI78_v009958</name>
</gene>
<evidence type="ECO:0000313" key="3">
    <source>
        <dbReference type="EMBL" id="TDZ41085.1"/>
    </source>
</evidence>
<keyword evidence="4" id="KW-1185">Reference proteome</keyword>
<sequence length="342" mass="36206">MTTTADATHVVTTTATATTVITPSRPSTAPPSSPTVEGGEPDQVVFKFYPSTIPKEPPANGSDEGSDSLTIGQIAGIVAGGVGLLIIVLVAAWIIIRHLNKVVKAVETSNRGTSTGTKSRPSMYQFKPTPSEVDEMDVDPLMKSPRPSHRRNDSDVTANTNFGSPCFTPPYRGTPTSVGDYQAVPQGTGSDRHASYDSAYSGSYFDTAADRSQRTSQGSSAWFGVHRPSTDSQGTYAHLRHWSNASEASSEGMQELDSTPYVPELAATPISEKGRRRSSSGLSEMSRPPAVHQRRRSSDGGNGRGRSDSSTPTGGLSAVAEDTEVPGHYNSNHATGQPGPRR</sequence>
<evidence type="ECO:0000313" key="4">
    <source>
        <dbReference type="Proteomes" id="UP000295703"/>
    </source>
</evidence>
<comment type="caution">
    <text evidence="3">The sequence shown here is derived from an EMBL/GenBank/DDBJ whole genome shotgun (WGS) entry which is preliminary data.</text>
</comment>
<dbReference type="AlphaFoldDB" id="A0A4R8QP99"/>
<keyword evidence="2" id="KW-0812">Transmembrane</keyword>
<dbReference type="STRING" id="5466.A0A4R8QP99"/>
<feature type="compositionally biased region" description="Polar residues" evidence="1">
    <location>
        <begin position="108"/>
        <end position="122"/>
    </location>
</feature>
<feature type="region of interest" description="Disordered" evidence="1">
    <location>
        <begin position="246"/>
        <end position="342"/>
    </location>
</feature>
<feature type="transmembrane region" description="Helical" evidence="2">
    <location>
        <begin position="74"/>
        <end position="96"/>
    </location>
</feature>
<organism evidence="3 4">
    <name type="scientific">Colletotrichum trifolii</name>
    <dbReference type="NCBI Taxonomy" id="5466"/>
    <lineage>
        <taxon>Eukaryota</taxon>
        <taxon>Fungi</taxon>
        <taxon>Dikarya</taxon>
        <taxon>Ascomycota</taxon>
        <taxon>Pezizomycotina</taxon>
        <taxon>Sordariomycetes</taxon>
        <taxon>Hypocreomycetidae</taxon>
        <taxon>Glomerellales</taxon>
        <taxon>Glomerellaceae</taxon>
        <taxon>Colletotrichum</taxon>
        <taxon>Colletotrichum orbiculare species complex</taxon>
    </lineage>
</organism>
<feature type="compositionally biased region" description="Polar residues" evidence="1">
    <location>
        <begin position="174"/>
        <end position="189"/>
    </location>
</feature>
<name>A0A4R8QP99_COLTR</name>
<keyword evidence="2" id="KW-1133">Transmembrane helix</keyword>
<evidence type="ECO:0000256" key="1">
    <source>
        <dbReference type="SAM" id="MobiDB-lite"/>
    </source>
</evidence>
<dbReference type="EMBL" id="RYZW01000148">
    <property type="protein sequence ID" value="TDZ41085.1"/>
    <property type="molecule type" value="Genomic_DNA"/>
</dbReference>